<dbReference type="InParanoid" id="A0A1J7I4Q0"/>
<name>A0A1J7I4Q0_9PEZI</name>
<organism evidence="2 3">
    <name type="scientific">Coniochaeta ligniaria NRRL 30616</name>
    <dbReference type="NCBI Taxonomy" id="1408157"/>
    <lineage>
        <taxon>Eukaryota</taxon>
        <taxon>Fungi</taxon>
        <taxon>Dikarya</taxon>
        <taxon>Ascomycota</taxon>
        <taxon>Pezizomycotina</taxon>
        <taxon>Sordariomycetes</taxon>
        <taxon>Sordariomycetidae</taxon>
        <taxon>Coniochaetales</taxon>
        <taxon>Coniochaetaceae</taxon>
        <taxon>Coniochaeta</taxon>
    </lineage>
</organism>
<protein>
    <submittedName>
        <fullName evidence="2">Uncharacterized protein</fullName>
    </submittedName>
</protein>
<dbReference type="EMBL" id="KV875119">
    <property type="protein sequence ID" value="OIW22355.1"/>
    <property type="molecule type" value="Genomic_DNA"/>
</dbReference>
<evidence type="ECO:0000313" key="3">
    <source>
        <dbReference type="Proteomes" id="UP000182658"/>
    </source>
</evidence>
<dbReference type="Proteomes" id="UP000182658">
    <property type="component" value="Unassembled WGS sequence"/>
</dbReference>
<sequence>MTITIGSKAIYLAFHQTIFPKNTEDLAPRPFAPQPNRQHNYTFIVPSQHYLDPDHGSRLPVSSRQGQQRTGVDRQRRLTTQTRSLPKTSYHQNDATSIKVTD</sequence>
<dbReference type="AlphaFoldDB" id="A0A1J7I4Q0"/>
<proteinExistence type="predicted"/>
<reference evidence="2 3" key="1">
    <citation type="submission" date="2016-10" db="EMBL/GenBank/DDBJ databases">
        <title>Draft genome sequence of Coniochaeta ligniaria NRRL30616, a lignocellulolytic fungus for bioabatement of inhibitors in plant biomass hydrolysates.</title>
        <authorList>
            <consortium name="DOE Joint Genome Institute"/>
            <person name="Jimenez D.J."/>
            <person name="Hector R.E."/>
            <person name="Riley R."/>
            <person name="Sun H."/>
            <person name="Grigoriev I.V."/>
            <person name="Van Elsas J.D."/>
            <person name="Nichols N.N."/>
        </authorList>
    </citation>
    <scope>NUCLEOTIDE SEQUENCE [LARGE SCALE GENOMIC DNA]</scope>
    <source>
        <strain evidence="2 3">NRRL 30616</strain>
    </source>
</reference>
<evidence type="ECO:0000313" key="2">
    <source>
        <dbReference type="EMBL" id="OIW22355.1"/>
    </source>
</evidence>
<feature type="region of interest" description="Disordered" evidence="1">
    <location>
        <begin position="48"/>
        <end position="102"/>
    </location>
</feature>
<evidence type="ECO:0000256" key="1">
    <source>
        <dbReference type="SAM" id="MobiDB-lite"/>
    </source>
</evidence>
<feature type="compositionally biased region" description="Polar residues" evidence="1">
    <location>
        <begin position="60"/>
        <end position="70"/>
    </location>
</feature>
<accession>A0A1J7I4Q0</accession>
<feature type="compositionally biased region" description="Polar residues" evidence="1">
    <location>
        <begin position="84"/>
        <end position="102"/>
    </location>
</feature>
<keyword evidence="3" id="KW-1185">Reference proteome</keyword>
<gene>
    <name evidence="2" type="ORF">CONLIGDRAFT_650630</name>
</gene>